<accession>A0A7G9FUR3</accession>
<feature type="compositionally biased region" description="Basic and acidic residues" evidence="1">
    <location>
        <begin position="45"/>
        <end position="54"/>
    </location>
</feature>
<dbReference type="EMBL" id="CP060633">
    <property type="protein sequence ID" value="QNM02295.1"/>
    <property type="molecule type" value="Genomic_DNA"/>
</dbReference>
<evidence type="ECO:0000313" key="3">
    <source>
        <dbReference type="Proteomes" id="UP000515981"/>
    </source>
</evidence>
<proteinExistence type="predicted"/>
<gene>
    <name evidence="2" type="ORF">H9Q77_14720</name>
</gene>
<dbReference type="AlphaFoldDB" id="A0A7G9FUR3"/>
<organism evidence="2 3">
    <name type="scientific">Simiaoa sunii</name>
    <dbReference type="NCBI Taxonomy" id="2763672"/>
    <lineage>
        <taxon>Bacteria</taxon>
        <taxon>Bacillati</taxon>
        <taxon>Bacillota</taxon>
        <taxon>Clostridia</taxon>
        <taxon>Lachnospirales</taxon>
        <taxon>Lachnospiraceae</taxon>
        <taxon>Simiaoa</taxon>
    </lineage>
</organism>
<dbReference type="Proteomes" id="UP000515981">
    <property type="component" value="Chromosome"/>
</dbReference>
<feature type="region of interest" description="Disordered" evidence="1">
    <location>
        <begin position="35"/>
        <end position="62"/>
    </location>
</feature>
<dbReference type="KEGG" id="ssun:H9Q77_14720"/>
<evidence type="ECO:0000313" key="2">
    <source>
        <dbReference type="EMBL" id="QNM02295.1"/>
    </source>
</evidence>
<dbReference type="RefSeq" id="WP_118547773.1">
    <property type="nucleotide sequence ID" value="NZ_CP060633.1"/>
</dbReference>
<reference evidence="2 3" key="1">
    <citation type="submission" date="2020-08" db="EMBL/GenBank/DDBJ databases">
        <authorList>
            <person name="Liu C."/>
            <person name="Sun Q."/>
        </authorList>
    </citation>
    <scope>NUCLEOTIDE SEQUENCE [LARGE SCALE GENOMIC DNA]</scope>
    <source>
        <strain evidence="2 3">NSJ-8</strain>
    </source>
</reference>
<name>A0A7G9FUR3_9FIRM</name>
<keyword evidence="3" id="KW-1185">Reference proteome</keyword>
<protein>
    <submittedName>
        <fullName evidence="2">Uncharacterized protein</fullName>
    </submittedName>
</protein>
<sequence length="62" mass="7256">MRKAIVTKKSGEFYTLRFEDGGGIRLRENRLYATQEAAEGNIPQRESEKQEKGNRSPYNWLH</sequence>
<evidence type="ECO:0000256" key="1">
    <source>
        <dbReference type="SAM" id="MobiDB-lite"/>
    </source>
</evidence>